<dbReference type="RefSeq" id="XP_007916627.1">
    <property type="nucleotide sequence ID" value="XM_007918436.1"/>
</dbReference>
<evidence type="ECO:0000313" key="3">
    <source>
        <dbReference type="Proteomes" id="UP000014074"/>
    </source>
</evidence>
<keyword evidence="3" id="KW-1185">Reference proteome</keyword>
<dbReference type="Gene3D" id="3.90.1300.10">
    <property type="entry name" value="Amidase signature (AS) domain"/>
    <property type="match status" value="1"/>
</dbReference>
<dbReference type="GeneID" id="19326493"/>
<name>R8BGU0_PHAM7</name>
<dbReference type="InterPro" id="IPR000120">
    <property type="entry name" value="Amidase"/>
</dbReference>
<feature type="domain" description="Amidase" evidence="1">
    <location>
        <begin position="151"/>
        <end position="563"/>
    </location>
</feature>
<reference evidence="3" key="1">
    <citation type="journal article" date="2013" name="Genome Announc.">
        <title>Draft genome sequence of the ascomycete Phaeoacremonium aleophilum strain UCR-PA7, a causal agent of the esca disease complex in grapevines.</title>
        <authorList>
            <person name="Blanco-Ulate B."/>
            <person name="Rolshausen P."/>
            <person name="Cantu D."/>
        </authorList>
    </citation>
    <scope>NUCLEOTIDE SEQUENCE [LARGE SCALE GENOMIC DNA]</scope>
    <source>
        <strain evidence="3">UCR-PA7</strain>
    </source>
</reference>
<dbReference type="GO" id="GO:0003824">
    <property type="term" value="F:catalytic activity"/>
    <property type="evidence" value="ECO:0007669"/>
    <property type="project" value="InterPro"/>
</dbReference>
<dbReference type="KEGG" id="tmn:UCRPA7_5892"/>
<dbReference type="PANTHER" id="PTHR11895">
    <property type="entry name" value="TRANSAMIDASE"/>
    <property type="match status" value="1"/>
</dbReference>
<gene>
    <name evidence="2" type="ORF">UCRPA7_5892</name>
</gene>
<dbReference type="InterPro" id="IPR036928">
    <property type="entry name" value="AS_sf"/>
</dbReference>
<dbReference type="Proteomes" id="UP000014074">
    <property type="component" value="Unassembled WGS sequence"/>
</dbReference>
<dbReference type="InterPro" id="IPR023631">
    <property type="entry name" value="Amidase_dom"/>
</dbReference>
<evidence type="ECO:0000259" key="1">
    <source>
        <dbReference type="Pfam" id="PF01425"/>
    </source>
</evidence>
<dbReference type="HOGENOM" id="CLU_009600_0_2_1"/>
<dbReference type="OrthoDB" id="421993at2759"/>
<dbReference type="Pfam" id="PF01425">
    <property type="entry name" value="Amidase"/>
    <property type="match status" value="1"/>
</dbReference>
<dbReference type="AlphaFoldDB" id="R8BGU0"/>
<organism evidence="2 3">
    <name type="scientific">Phaeoacremonium minimum (strain UCR-PA7)</name>
    <name type="common">Esca disease fungus</name>
    <name type="synonym">Togninia minima</name>
    <dbReference type="NCBI Taxonomy" id="1286976"/>
    <lineage>
        <taxon>Eukaryota</taxon>
        <taxon>Fungi</taxon>
        <taxon>Dikarya</taxon>
        <taxon>Ascomycota</taxon>
        <taxon>Pezizomycotina</taxon>
        <taxon>Sordariomycetes</taxon>
        <taxon>Sordariomycetidae</taxon>
        <taxon>Togniniales</taxon>
        <taxon>Togniniaceae</taxon>
        <taxon>Phaeoacremonium</taxon>
    </lineage>
</organism>
<evidence type="ECO:0000313" key="2">
    <source>
        <dbReference type="EMBL" id="EON98560.1"/>
    </source>
</evidence>
<protein>
    <submittedName>
        <fullName evidence="2">Putative amidase-like protein</fullName>
    </submittedName>
</protein>
<dbReference type="PANTHER" id="PTHR11895:SF67">
    <property type="entry name" value="AMIDASE DOMAIN-CONTAINING PROTEIN"/>
    <property type="match status" value="1"/>
</dbReference>
<dbReference type="EMBL" id="KB933210">
    <property type="protein sequence ID" value="EON98560.1"/>
    <property type="molecule type" value="Genomic_DNA"/>
</dbReference>
<dbReference type="SUPFAM" id="SSF75304">
    <property type="entry name" value="Amidase signature (AS) enzymes"/>
    <property type="match status" value="1"/>
</dbReference>
<sequence length="609" mass="66122">MAPNRRYANYPGAKESKNVAYIVEDDKNPVIRGLPVVIVSTIVAKVPALQRYLYANAGFGKVKDIPGLNDELWRFQPTVIPLADSSDPPAKLEIGPELYRSQPEQWSGRYYSVADYHEAYKSGKVTPLQVVEALLPLINREHKPSSEYSIAWLEVHIDEVLAAATASTERYAAGKPLGILDGVPVGVKCDIDMKGYVTSLAMKINTAWPYFQTPATQTVWPVEKLQEVGAIVVGQNNMHEVGMDTTGCNPTTGTPVNWFNKSYYPGGSSSGAGSALGAGLVPVTVGTDAGGSTRVPPCYAGCYSFKTSQNRTCTKNTTMTVISPMCSTVADLTIAYRLMAQPNPDDPIQGLFAPSVAPDPSAKKYIGLCHEWIARSSPVVLEVFNKAIDYYTTKLGYEVVDIHIPYLREGQLAHGAICLTEGADEARSRVPPGTNFLDQVNYPNKVMFGVGSQASAGDYLKFGQIRQTIMQHIAFLYEKYPGLLIVTPTMPLPGWKIDPGDLKYGFSDGNRSLLNMLYVWLSNMTGCPSLTAPIGYVDPEQGEGKLPIGILAMGEWNAEEQLLVWAGEAEKYLNEVYPGGRLKPKGWVDVLGLAQGQNGMAKASNGISS</sequence>
<accession>R8BGU0</accession>
<dbReference type="eggNOG" id="KOG1211">
    <property type="taxonomic scope" value="Eukaryota"/>
</dbReference>
<proteinExistence type="predicted"/>